<feature type="non-terminal residue" evidence="3">
    <location>
        <position position="375"/>
    </location>
</feature>
<name>A0A9P7K4D3_9AGAR</name>
<feature type="transmembrane region" description="Helical" evidence="2">
    <location>
        <begin position="241"/>
        <end position="260"/>
    </location>
</feature>
<dbReference type="Proteomes" id="UP000717328">
    <property type="component" value="Unassembled WGS sequence"/>
</dbReference>
<evidence type="ECO:0000256" key="2">
    <source>
        <dbReference type="SAM" id="Phobius"/>
    </source>
</evidence>
<dbReference type="EMBL" id="JABCKI010006291">
    <property type="protein sequence ID" value="KAG5634741.1"/>
    <property type="molecule type" value="Genomic_DNA"/>
</dbReference>
<keyword evidence="2" id="KW-0472">Membrane</keyword>
<feature type="coiled-coil region" evidence="1">
    <location>
        <begin position="197"/>
        <end position="231"/>
    </location>
</feature>
<evidence type="ECO:0000256" key="1">
    <source>
        <dbReference type="SAM" id="Coils"/>
    </source>
</evidence>
<keyword evidence="4" id="KW-1185">Reference proteome</keyword>
<reference evidence="3" key="2">
    <citation type="submission" date="2021-10" db="EMBL/GenBank/DDBJ databases">
        <title>Phylogenomics reveals ancestral predisposition of the termite-cultivated fungus Termitomyces towards a domesticated lifestyle.</title>
        <authorList>
            <person name="Auxier B."/>
            <person name="Grum-Grzhimaylo A."/>
            <person name="Cardenas M.E."/>
            <person name="Lodge J.D."/>
            <person name="Laessoe T."/>
            <person name="Pedersen O."/>
            <person name="Smith M.E."/>
            <person name="Kuyper T.W."/>
            <person name="Franco-Molano E.A."/>
            <person name="Baroni T.J."/>
            <person name="Aanen D.K."/>
        </authorList>
    </citation>
    <scope>NUCLEOTIDE SEQUENCE</scope>
    <source>
        <strain evidence="3">D49</strain>
    </source>
</reference>
<gene>
    <name evidence="3" type="ORF">H0H81_000945</name>
</gene>
<accession>A0A9P7K4D3</accession>
<evidence type="ECO:0000313" key="4">
    <source>
        <dbReference type="Proteomes" id="UP000717328"/>
    </source>
</evidence>
<organism evidence="3 4">
    <name type="scientific">Sphagnurus paluster</name>
    <dbReference type="NCBI Taxonomy" id="117069"/>
    <lineage>
        <taxon>Eukaryota</taxon>
        <taxon>Fungi</taxon>
        <taxon>Dikarya</taxon>
        <taxon>Basidiomycota</taxon>
        <taxon>Agaricomycotina</taxon>
        <taxon>Agaricomycetes</taxon>
        <taxon>Agaricomycetidae</taxon>
        <taxon>Agaricales</taxon>
        <taxon>Tricholomatineae</taxon>
        <taxon>Lyophyllaceae</taxon>
        <taxon>Sphagnurus</taxon>
    </lineage>
</organism>
<evidence type="ECO:0000313" key="3">
    <source>
        <dbReference type="EMBL" id="KAG5634741.1"/>
    </source>
</evidence>
<keyword evidence="1" id="KW-0175">Coiled coil</keyword>
<protein>
    <submittedName>
        <fullName evidence="3">Uncharacterized protein</fullName>
    </submittedName>
</protein>
<comment type="caution">
    <text evidence="3">The sequence shown here is derived from an EMBL/GenBank/DDBJ whole genome shotgun (WGS) entry which is preliminary data.</text>
</comment>
<dbReference type="AlphaFoldDB" id="A0A9P7K4D3"/>
<reference evidence="3" key="1">
    <citation type="submission" date="2021-02" db="EMBL/GenBank/DDBJ databases">
        <authorList>
            <person name="Nieuwenhuis M."/>
            <person name="Van De Peppel L.J.J."/>
        </authorList>
    </citation>
    <scope>NUCLEOTIDE SEQUENCE</scope>
    <source>
        <strain evidence="3">D49</strain>
    </source>
</reference>
<keyword evidence="2" id="KW-1133">Transmembrane helix</keyword>
<keyword evidence="2" id="KW-0812">Transmembrane</keyword>
<proteinExistence type="predicted"/>
<dbReference type="OrthoDB" id="3173702at2759"/>
<sequence length="375" mass="41499">MSTATAQAPPTYAEAVEKLKTLKLSPEEQISAQQKISDQAGTSQTNDDLLDAVKSLSVRIVKIDRAFETVRLALGEVDNANFKDANGQLAPKLQPEWTVFQKEFTKLLWESRDTATRLEVYAKDFLNVIVPLMKKVKNKADYEKIRVDIEEFVKRKDKASARPDPREAYQQSQGFTDLRRRVENFGKQFDQFADAHIQSLQNEINGLMTAVQNLDTQIARYEREIAELQRVIASRFNACTIIGLAVVALFCPLIAIGLAARAERERVKVELADKNAKLATAIRLRALLKLQISEVNDICENLDNLAYIWALIGHDAAAAAGDLEAAIDSKGSMSVSFTPLALNGQPADEECCIGVENSFGSSPEVLQAARCRAQG</sequence>
<dbReference type="Gene3D" id="1.20.1170.10">
    <property type="match status" value="1"/>
</dbReference>
<dbReference type="SUPFAM" id="SSF58100">
    <property type="entry name" value="Bacterial hemolysins"/>
    <property type="match status" value="1"/>
</dbReference>